<dbReference type="Gene3D" id="1.10.238.10">
    <property type="entry name" value="EF-hand"/>
    <property type="match status" value="1"/>
</dbReference>
<dbReference type="FunFam" id="1.10.238.10:FF:000003">
    <property type="entry name" value="Calmodulin A"/>
    <property type="match status" value="1"/>
</dbReference>
<evidence type="ECO:0000313" key="13">
    <source>
        <dbReference type="Proteomes" id="UP001054902"/>
    </source>
</evidence>
<sequence length="806" mass="92953">MSAKSRGSTIPASIHSTTSYKSCCEIRAKDPKSKTYGCGPDEPPKGELKRFENRYIQDRDIGRKNVWNFYNKDAVIGLGSISNIYRVTRKLKKESSSHIASSIFCGSFSSSKHIKQSVEENESSKEKYQHHYGTLYRWGFPDEPPKGELKRFENRYIQDRDIGRKNVWNFYNKDAVIGLGSISNIYRATRKLKKESSSHIASSIFCGCFSSSKHIKQSVEENESSKEKYQHHYGTLYRWGFPDEPPKGELKRFENRYIQDRDIGRKNVWNFYNKDAVIGLGSISNIYRVTRKLKKESSSHIASSIFCGSFSSSKHIKQSVEENESSKEKYQHHYGTFVQPDEPPKGELKRFENRYIQDRDIVRKNVWNFYNKDAVIGLGSISNIYRVTRKLKKESSSHIASNIFCGCFSSSKHIKQSVAENDSSHDEKYFVLKMIDTRLVNDDYLQEMRNEIDIFQSLNHPNILKAYETFHTMKNISIIMELCTGGDLYSRRPYSEQQAAEIISSLMNALTYMHSNQIMNRDLKFENVMFESNEPDAQVKIIDFGLSTKYLDPNAIINDRVGTVYTMAPEVIKRKSYTYKVDMFSQGVIAYMLLSGSKPFWGDTKKEVADKIVECEYNMDSQVWNTITQDAQDFVKALLQKSPEKRLSAKEALNHTWLKKISLLSTKEPDPSLMDEVEKSLVSYADSEFKKQLKHLNLNDEALEKIFSCIDIHQTGSILNNEFIAATLEAQQHLEESQLRDAFDSIDSDSTGFISKENLCHVLGETCHDDYVDKMIEVVDANKDGSISYNEFIEFFRGQRKFDMEK</sequence>
<dbReference type="InterPro" id="IPR050205">
    <property type="entry name" value="CDPK_Ser/Thr_kinases"/>
</dbReference>
<dbReference type="AlphaFoldDB" id="A0AAD3D2R6"/>
<dbReference type="PROSITE" id="PS00018">
    <property type="entry name" value="EF_HAND_1"/>
    <property type="match status" value="1"/>
</dbReference>
<evidence type="ECO:0000256" key="2">
    <source>
        <dbReference type="ARBA" id="ARBA00022527"/>
    </source>
</evidence>
<keyword evidence="6" id="KW-0418">Kinase</keyword>
<evidence type="ECO:0000256" key="3">
    <source>
        <dbReference type="ARBA" id="ARBA00022679"/>
    </source>
</evidence>
<dbReference type="SMART" id="SM00054">
    <property type="entry name" value="EFh"/>
    <property type="match status" value="3"/>
</dbReference>
<evidence type="ECO:0000256" key="5">
    <source>
        <dbReference type="ARBA" id="ARBA00022741"/>
    </source>
</evidence>
<dbReference type="GO" id="GO:0004674">
    <property type="term" value="F:protein serine/threonine kinase activity"/>
    <property type="evidence" value="ECO:0007669"/>
    <property type="project" value="UniProtKB-KW"/>
</dbReference>
<dbReference type="Pfam" id="PF13499">
    <property type="entry name" value="EF-hand_7"/>
    <property type="match status" value="1"/>
</dbReference>
<evidence type="ECO:0000256" key="8">
    <source>
        <dbReference type="ARBA" id="ARBA00022840"/>
    </source>
</evidence>
<keyword evidence="5" id="KW-0547">Nucleotide-binding</keyword>
<dbReference type="InterPro" id="IPR011009">
    <property type="entry name" value="Kinase-like_dom_sf"/>
</dbReference>
<dbReference type="SMART" id="SM00220">
    <property type="entry name" value="S_TKc"/>
    <property type="match status" value="1"/>
</dbReference>
<feature type="domain" description="Protein kinase" evidence="10">
    <location>
        <begin position="370"/>
        <end position="658"/>
    </location>
</feature>
<evidence type="ECO:0000256" key="6">
    <source>
        <dbReference type="ARBA" id="ARBA00022777"/>
    </source>
</evidence>
<dbReference type="Gene3D" id="1.10.510.10">
    <property type="entry name" value="Transferase(Phosphotransferase) domain 1"/>
    <property type="match status" value="1"/>
</dbReference>
<evidence type="ECO:0008006" key="14">
    <source>
        <dbReference type="Google" id="ProtNLM"/>
    </source>
</evidence>
<comment type="cofactor">
    <cofactor evidence="1">
        <name>Mg(2+)</name>
        <dbReference type="ChEBI" id="CHEBI:18420"/>
    </cofactor>
</comment>
<dbReference type="GO" id="GO:0005524">
    <property type="term" value="F:ATP binding"/>
    <property type="evidence" value="ECO:0007669"/>
    <property type="project" value="UniProtKB-KW"/>
</dbReference>
<dbReference type="InterPro" id="IPR000719">
    <property type="entry name" value="Prot_kinase_dom"/>
</dbReference>
<evidence type="ECO:0000256" key="9">
    <source>
        <dbReference type="ARBA" id="ARBA00024334"/>
    </source>
</evidence>
<reference evidence="12 13" key="1">
    <citation type="journal article" date="2021" name="Sci. Rep.">
        <title>The genome of the diatom Chaetoceros tenuissimus carries an ancient integrated fragment of an extant virus.</title>
        <authorList>
            <person name="Hongo Y."/>
            <person name="Kimura K."/>
            <person name="Takaki Y."/>
            <person name="Yoshida Y."/>
            <person name="Baba S."/>
            <person name="Kobayashi G."/>
            <person name="Nagasaki K."/>
            <person name="Hano T."/>
            <person name="Tomaru Y."/>
        </authorList>
    </citation>
    <scope>NUCLEOTIDE SEQUENCE [LARGE SCALE GENOMIC DNA]</scope>
    <source>
        <strain evidence="12 13">NIES-3715</strain>
    </source>
</reference>
<organism evidence="12 13">
    <name type="scientific">Chaetoceros tenuissimus</name>
    <dbReference type="NCBI Taxonomy" id="426638"/>
    <lineage>
        <taxon>Eukaryota</taxon>
        <taxon>Sar</taxon>
        <taxon>Stramenopiles</taxon>
        <taxon>Ochrophyta</taxon>
        <taxon>Bacillariophyta</taxon>
        <taxon>Coscinodiscophyceae</taxon>
        <taxon>Chaetocerotophycidae</taxon>
        <taxon>Chaetocerotales</taxon>
        <taxon>Chaetocerotaceae</taxon>
        <taxon>Chaetoceros</taxon>
    </lineage>
</organism>
<dbReference type="Proteomes" id="UP001054902">
    <property type="component" value="Unassembled WGS sequence"/>
</dbReference>
<dbReference type="SUPFAM" id="SSF56112">
    <property type="entry name" value="Protein kinase-like (PK-like)"/>
    <property type="match status" value="1"/>
</dbReference>
<evidence type="ECO:0000259" key="10">
    <source>
        <dbReference type="PROSITE" id="PS50011"/>
    </source>
</evidence>
<dbReference type="InterPro" id="IPR011992">
    <property type="entry name" value="EF-hand-dom_pair"/>
</dbReference>
<comment type="caution">
    <text evidence="12">The sequence shown here is derived from an EMBL/GenBank/DDBJ whole genome shotgun (WGS) entry which is preliminary data.</text>
</comment>
<proteinExistence type="inferred from homology"/>
<gene>
    <name evidence="12" type="ORF">CTEN210_13003</name>
</gene>
<dbReference type="FunFam" id="1.10.510.10:FF:000571">
    <property type="entry name" value="Maternal embryonic leucine zipper kinase"/>
    <property type="match status" value="1"/>
</dbReference>
<dbReference type="CDD" id="cd05117">
    <property type="entry name" value="STKc_CAMK"/>
    <property type="match status" value="1"/>
</dbReference>
<dbReference type="InterPro" id="IPR018247">
    <property type="entry name" value="EF_Hand_1_Ca_BS"/>
</dbReference>
<comment type="similarity">
    <text evidence="9">Belongs to the protein kinase superfamily. Ser/Thr protein kinase family. CDPK subfamily.</text>
</comment>
<dbReference type="PROSITE" id="PS50011">
    <property type="entry name" value="PROTEIN_KINASE_DOM"/>
    <property type="match status" value="1"/>
</dbReference>
<dbReference type="PROSITE" id="PS50222">
    <property type="entry name" value="EF_HAND_2"/>
    <property type="match status" value="1"/>
</dbReference>
<evidence type="ECO:0000256" key="7">
    <source>
        <dbReference type="ARBA" id="ARBA00022837"/>
    </source>
</evidence>
<name>A0AAD3D2R6_9STRA</name>
<dbReference type="Gene3D" id="3.30.200.20">
    <property type="entry name" value="Phosphorylase Kinase, domain 1"/>
    <property type="match status" value="1"/>
</dbReference>
<dbReference type="CDD" id="cd00051">
    <property type="entry name" value="EFh"/>
    <property type="match status" value="1"/>
</dbReference>
<dbReference type="InterPro" id="IPR002048">
    <property type="entry name" value="EF_hand_dom"/>
</dbReference>
<feature type="domain" description="EF-hand" evidence="11">
    <location>
        <begin position="767"/>
        <end position="802"/>
    </location>
</feature>
<keyword evidence="4" id="KW-0677">Repeat</keyword>
<evidence type="ECO:0000256" key="4">
    <source>
        <dbReference type="ARBA" id="ARBA00022737"/>
    </source>
</evidence>
<keyword evidence="7" id="KW-0106">Calcium</keyword>
<keyword evidence="8" id="KW-0067">ATP-binding</keyword>
<evidence type="ECO:0000313" key="12">
    <source>
        <dbReference type="EMBL" id="GFH56527.1"/>
    </source>
</evidence>
<accession>A0AAD3D2R6</accession>
<dbReference type="GO" id="GO:0005509">
    <property type="term" value="F:calcium ion binding"/>
    <property type="evidence" value="ECO:0007669"/>
    <property type="project" value="InterPro"/>
</dbReference>
<dbReference type="SUPFAM" id="SSF47473">
    <property type="entry name" value="EF-hand"/>
    <property type="match status" value="1"/>
</dbReference>
<dbReference type="PANTHER" id="PTHR24349">
    <property type="entry name" value="SERINE/THREONINE-PROTEIN KINASE"/>
    <property type="match status" value="1"/>
</dbReference>
<keyword evidence="13" id="KW-1185">Reference proteome</keyword>
<keyword evidence="2" id="KW-0723">Serine/threonine-protein kinase</keyword>
<dbReference type="EMBL" id="BLLK01000052">
    <property type="protein sequence ID" value="GFH56527.1"/>
    <property type="molecule type" value="Genomic_DNA"/>
</dbReference>
<evidence type="ECO:0000256" key="1">
    <source>
        <dbReference type="ARBA" id="ARBA00001946"/>
    </source>
</evidence>
<evidence type="ECO:0000259" key="11">
    <source>
        <dbReference type="PROSITE" id="PS50222"/>
    </source>
</evidence>
<protein>
    <recommendedName>
        <fullName evidence="14">Calmodulin</fullName>
    </recommendedName>
</protein>
<dbReference type="Pfam" id="PF00069">
    <property type="entry name" value="Pkinase"/>
    <property type="match status" value="1"/>
</dbReference>
<keyword evidence="3" id="KW-0808">Transferase</keyword>